<dbReference type="EMBL" id="JBHLTR010000014">
    <property type="protein sequence ID" value="MFC0559585.1"/>
    <property type="molecule type" value="Genomic_DNA"/>
</dbReference>
<protein>
    <submittedName>
        <fullName evidence="1">Uncharacterized protein</fullName>
    </submittedName>
</protein>
<gene>
    <name evidence="1" type="ORF">ACFFH4_11060</name>
</gene>
<sequence>MGDLKGVACFYNWFEKSELVSSKDLEQIQGALVNSDGNGCTRCAHCTKKGKVRPFLVK</sequence>
<dbReference type="Proteomes" id="UP001589833">
    <property type="component" value="Unassembled WGS sequence"/>
</dbReference>
<keyword evidence="2" id="KW-1185">Reference proteome</keyword>
<reference evidence="1 2" key="1">
    <citation type="submission" date="2024-09" db="EMBL/GenBank/DDBJ databases">
        <authorList>
            <person name="Sun Q."/>
            <person name="Mori K."/>
        </authorList>
    </citation>
    <scope>NUCLEOTIDE SEQUENCE [LARGE SCALE GENOMIC DNA]</scope>
    <source>
        <strain evidence="1 2">NCAIM B.02301</strain>
    </source>
</reference>
<accession>A0ABV6NFP5</accession>
<organism evidence="1 2">
    <name type="scientific">Halalkalibacter alkalisediminis</name>
    <dbReference type="NCBI Taxonomy" id="935616"/>
    <lineage>
        <taxon>Bacteria</taxon>
        <taxon>Bacillati</taxon>
        <taxon>Bacillota</taxon>
        <taxon>Bacilli</taxon>
        <taxon>Bacillales</taxon>
        <taxon>Bacillaceae</taxon>
        <taxon>Halalkalibacter</taxon>
    </lineage>
</organism>
<evidence type="ECO:0000313" key="2">
    <source>
        <dbReference type="Proteomes" id="UP001589833"/>
    </source>
</evidence>
<comment type="caution">
    <text evidence="1">The sequence shown here is derived from an EMBL/GenBank/DDBJ whole genome shotgun (WGS) entry which is preliminary data.</text>
</comment>
<name>A0ABV6NFP5_9BACI</name>
<evidence type="ECO:0000313" key="1">
    <source>
        <dbReference type="EMBL" id="MFC0559585.1"/>
    </source>
</evidence>
<proteinExistence type="predicted"/>